<feature type="non-terminal residue" evidence="2">
    <location>
        <position position="132"/>
    </location>
</feature>
<evidence type="ECO:0000313" key="3">
    <source>
        <dbReference type="Proteomes" id="UP000027222"/>
    </source>
</evidence>
<accession>A0A067SMS6</accession>
<organism evidence="2 3">
    <name type="scientific">Galerina marginata (strain CBS 339.88)</name>
    <dbReference type="NCBI Taxonomy" id="685588"/>
    <lineage>
        <taxon>Eukaryota</taxon>
        <taxon>Fungi</taxon>
        <taxon>Dikarya</taxon>
        <taxon>Basidiomycota</taxon>
        <taxon>Agaricomycotina</taxon>
        <taxon>Agaricomycetes</taxon>
        <taxon>Agaricomycetidae</taxon>
        <taxon>Agaricales</taxon>
        <taxon>Agaricineae</taxon>
        <taxon>Strophariaceae</taxon>
        <taxon>Galerina</taxon>
    </lineage>
</organism>
<dbReference type="InterPro" id="IPR036047">
    <property type="entry name" value="F-box-like_dom_sf"/>
</dbReference>
<dbReference type="Pfam" id="PF12937">
    <property type="entry name" value="F-box-like"/>
    <property type="match status" value="1"/>
</dbReference>
<keyword evidence="3" id="KW-1185">Reference proteome</keyword>
<gene>
    <name evidence="2" type="ORF">GALMADRAFT_256426</name>
</gene>
<dbReference type="HOGENOM" id="CLU_1938324_0_0_1"/>
<evidence type="ECO:0000313" key="2">
    <source>
        <dbReference type="EMBL" id="KDR68974.1"/>
    </source>
</evidence>
<dbReference type="Proteomes" id="UP000027222">
    <property type="component" value="Unassembled WGS sequence"/>
</dbReference>
<evidence type="ECO:0000259" key="1">
    <source>
        <dbReference type="Pfam" id="PF12937"/>
    </source>
</evidence>
<reference evidence="3" key="1">
    <citation type="journal article" date="2014" name="Proc. Natl. Acad. Sci. U.S.A.">
        <title>Extensive sampling of basidiomycete genomes demonstrates inadequacy of the white-rot/brown-rot paradigm for wood decay fungi.</title>
        <authorList>
            <person name="Riley R."/>
            <person name="Salamov A.A."/>
            <person name="Brown D.W."/>
            <person name="Nagy L.G."/>
            <person name="Floudas D."/>
            <person name="Held B.W."/>
            <person name="Levasseur A."/>
            <person name="Lombard V."/>
            <person name="Morin E."/>
            <person name="Otillar R."/>
            <person name="Lindquist E.A."/>
            <person name="Sun H."/>
            <person name="LaButti K.M."/>
            <person name="Schmutz J."/>
            <person name="Jabbour D."/>
            <person name="Luo H."/>
            <person name="Baker S.E."/>
            <person name="Pisabarro A.G."/>
            <person name="Walton J.D."/>
            <person name="Blanchette R.A."/>
            <person name="Henrissat B."/>
            <person name="Martin F."/>
            <person name="Cullen D."/>
            <person name="Hibbett D.S."/>
            <person name="Grigoriev I.V."/>
        </authorList>
    </citation>
    <scope>NUCLEOTIDE SEQUENCE [LARGE SCALE GENOMIC DNA]</scope>
    <source>
        <strain evidence="3">CBS 339.88</strain>
    </source>
</reference>
<dbReference type="EMBL" id="KL142405">
    <property type="protein sequence ID" value="KDR68974.1"/>
    <property type="molecule type" value="Genomic_DNA"/>
</dbReference>
<name>A0A067SMS6_GALM3</name>
<dbReference type="InterPro" id="IPR001810">
    <property type="entry name" value="F-box_dom"/>
</dbReference>
<protein>
    <recommendedName>
        <fullName evidence="1">F-box domain-containing protein</fullName>
    </recommendedName>
</protein>
<dbReference type="Gene3D" id="1.20.1280.50">
    <property type="match status" value="1"/>
</dbReference>
<dbReference type="SUPFAM" id="SSF81383">
    <property type="entry name" value="F-box domain"/>
    <property type="match status" value="1"/>
</dbReference>
<sequence>MATEHIVEPTGPHPANALPDDVLWEIFTWNGNIFVKRGCLETALRSSQVCHSWRSFSLASPSLWGRLLDFRALNQKSDRWREEVLKRSGDSLLWVHATLAGLTSNAAPEQPFIYTLLESRWERIQHLRLADL</sequence>
<proteinExistence type="predicted"/>
<dbReference type="OrthoDB" id="2985369at2759"/>
<dbReference type="AlphaFoldDB" id="A0A067SMS6"/>
<feature type="domain" description="F-box" evidence="1">
    <location>
        <begin position="16"/>
        <end position="67"/>
    </location>
</feature>